<evidence type="ECO:0000313" key="2">
    <source>
        <dbReference type="Proteomes" id="UP000029549"/>
    </source>
</evidence>
<gene>
    <name evidence="1" type="ORF">P608_09165</name>
</gene>
<name>A0A0E3BWJ3_9BURK</name>
<comment type="caution">
    <text evidence="1">The sequence shown here is derived from an EMBL/GenBank/DDBJ whole genome shotgun (WGS) entry which is preliminary data.</text>
</comment>
<sequence>MDMELTQNFLRGKNPCAMGYRWFVRNNLAGGDYQAAMDTQVAAGRVEDARWLLENFGSTNSVLELEHLEADNFVYAGTLIVHGDVRVPGQLLVGRSLQAGGGIRAGKLEAGEEIQCGGAIFAAELLQAGGSIKAAWSVEVEGELRAEDLRCGWELSIGGHVKLKGNAHIGQEVQVQGDMHCGKGLKAGGAIEVQGLLDVGHGIAGNDGILCGNHIQAGWGIKALGDIRAACSIRSGETLQADGEIAAGPGYGVFAGMNVQMQAWPDCAWVRALKKPEALISGFWEGRPAFA</sequence>
<organism evidence="1 2">
    <name type="scientific">Comamonas thiooxydans</name>
    <dbReference type="NCBI Taxonomy" id="363952"/>
    <lineage>
        <taxon>Bacteria</taxon>
        <taxon>Pseudomonadati</taxon>
        <taxon>Pseudomonadota</taxon>
        <taxon>Betaproteobacteria</taxon>
        <taxon>Burkholderiales</taxon>
        <taxon>Comamonadaceae</taxon>
        <taxon>Comamonas</taxon>
    </lineage>
</organism>
<accession>A0A0E3BWJ3</accession>
<proteinExistence type="predicted"/>
<dbReference type="AlphaFoldDB" id="A0A0E3BWJ3"/>
<evidence type="ECO:0000313" key="1">
    <source>
        <dbReference type="EMBL" id="KGH13089.1"/>
    </source>
</evidence>
<dbReference type="EMBL" id="AWTP01000102">
    <property type="protein sequence ID" value="KGH13089.1"/>
    <property type="molecule type" value="Genomic_DNA"/>
</dbReference>
<dbReference type="Proteomes" id="UP000029549">
    <property type="component" value="Unassembled WGS sequence"/>
</dbReference>
<keyword evidence="2" id="KW-1185">Reference proteome</keyword>
<protein>
    <recommendedName>
        <fullName evidence="3">DUF342 domain-containing protein</fullName>
    </recommendedName>
</protein>
<reference evidence="1 2" key="1">
    <citation type="submission" date="2013-09" db="EMBL/GenBank/DDBJ databases">
        <title>High correlation between genotypes and phenotypes of environmental bacteria Comamonas testosteroni strains.</title>
        <authorList>
            <person name="Liu L."/>
            <person name="Zhu W."/>
            <person name="Xia X."/>
            <person name="Xu B."/>
            <person name="Luo M."/>
            <person name="Wang G."/>
        </authorList>
    </citation>
    <scope>NUCLEOTIDE SEQUENCE [LARGE SCALE GENOMIC DNA]</scope>
    <source>
        <strain evidence="1 2">DF2</strain>
    </source>
</reference>
<evidence type="ECO:0008006" key="3">
    <source>
        <dbReference type="Google" id="ProtNLM"/>
    </source>
</evidence>